<feature type="compositionally biased region" description="Basic residues" evidence="1">
    <location>
        <begin position="98"/>
        <end position="108"/>
    </location>
</feature>
<dbReference type="EMBL" id="JAJSOF020000005">
    <property type="protein sequence ID" value="KAJ4447319.1"/>
    <property type="molecule type" value="Genomic_DNA"/>
</dbReference>
<keyword evidence="3" id="KW-1185">Reference proteome</keyword>
<evidence type="ECO:0000313" key="3">
    <source>
        <dbReference type="Proteomes" id="UP001148838"/>
    </source>
</evidence>
<comment type="caution">
    <text evidence="2">The sequence shown here is derived from an EMBL/GenBank/DDBJ whole genome shotgun (WGS) entry which is preliminary data.</text>
</comment>
<reference evidence="2 3" key="1">
    <citation type="journal article" date="2022" name="Allergy">
        <title>Genome assembly and annotation of Periplaneta americana reveal a comprehensive cockroach allergen profile.</title>
        <authorList>
            <person name="Wang L."/>
            <person name="Xiong Q."/>
            <person name="Saelim N."/>
            <person name="Wang L."/>
            <person name="Nong W."/>
            <person name="Wan A.T."/>
            <person name="Shi M."/>
            <person name="Liu X."/>
            <person name="Cao Q."/>
            <person name="Hui J.H.L."/>
            <person name="Sookrung N."/>
            <person name="Leung T.F."/>
            <person name="Tungtrongchitr A."/>
            <person name="Tsui S.K.W."/>
        </authorList>
    </citation>
    <scope>NUCLEOTIDE SEQUENCE [LARGE SCALE GENOMIC DNA]</scope>
    <source>
        <strain evidence="2">PWHHKU_190912</strain>
    </source>
</reference>
<protein>
    <submittedName>
        <fullName evidence="2">Uncharacterized protein</fullName>
    </submittedName>
</protein>
<feature type="region of interest" description="Disordered" evidence="1">
    <location>
        <begin position="79"/>
        <end position="116"/>
    </location>
</feature>
<accession>A0ABQ8TNX9</accession>
<dbReference type="Proteomes" id="UP001148838">
    <property type="component" value="Unassembled WGS sequence"/>
</dbReference>
<name>A0ABQ8TNX9_PERAM</name>
<evidence type="ECO:0000256" key="1">
    <source>
        <dbReference type="SAM" id="MobiDB-lite"/>
    </source>
</evidence>
<evidence type="ECO:0000313" key="2">
    <source>
        <dbReference type="EMBL" id="KAJ4447319.1"/>
    </source>
</evidence>
<sequence>MDLREMGYDDREWINLAHERDRWWAYVRAAMNLRDPLIPFFLDQWSSARGRAYPPAATNAHWCCKKTCGMVNKGVRSKDMEKHRWGGQGWNPAVEPNKKKKKKKKKKYGNGAHPTP</sequence>
<proteinExistence type="predicted"/>
<organism evidence="2 3">
    <name type="scientific">Periplaneta americana</name>
    <name type="common">American cockroach</name>
    <name type="synonym">Blatta americana</name>
    <dbReference type="NCBI Taxonomy" id="6978"/>
    <lineage>
        <taxon>Eukaryota</taxon>
        <taxon>Metazoa</taxon>
        <taxon>Ecdysozoa</taxon>
        <taxon>Arthropoda</taxon>
        <taxon>Hexapoda</taxon>
        <taxon>Insecta</taxon>
        <taxon>Pterygota</taxon>
        <taxon>Neoptera</taxon>
        <taxon>Polyneoptera</taxon>
        <taxon>Dictyoptera</taxon>
        <taxon>Blattodea</taxon>
        <taxon>Blattoidea</taxon>
        <taxon>Blattidae</taxon>
        <taxon>Blattinae</taxon>
        <taxon>Periplaneta</taxon>
    </lineage>
</organism>
<gene>
    <name evidence="2" type="ORF">ANN_09323</name>
</gene>